<dbReference type="SUPFAM" id="SSF46894">
    <property type="entry name" value="C-terminal effector domain of the bipartite response regulators"/>
    <property type="match status" value="1"/>
</dbReference>
<dbReference type="InterPro" id="IPR000792">
    <property type="entry name" value="Tscrpt_reg_LuxR_C"/>
</dbReference>
<keyword evidence="1" id="KW-0805">Transcription regulation</keyword>
<dbReference type="InterPro" id="IPR005143">
    <property type="entry name" value="TF_LuxR_autoind-bd_dom"/>
</dbReference>
<dbReference type="InterPro" id="IPR036388">
    <property type="entry name" value="WH-like_DNA-bd_sf"/>
</dbReference>
<proteinExistence type="predicted"/>
<accession>A0A7V5NXL8</accession>
<evidence type="ECO:0000256" key="1">
    <source>
        <dbReference type="ARBA" id="ARBA00023015"/>
    </source>
</evidence>
<comment type="caution">
    <text evidence="5">The sequence shown here is derived from an EMBL/GenBank/DDBJ whole genome shotgun (WGS) entry which is preliminary data.</text>
</comment>
<dbReference type="AlphaFoldDB" id="A0A7V5NXL8"/>
<dbReference type="InterPro" id="IPR016032">
    <property type="entry name" value="Sig_transdc_resp-reg_C-effctor"/>
</dbReference>
<protein>
    <submittedName>
        <fullName evidence="5">LuxR family transcriptional regulator</fullName>
    </submittedName>
</protein>
<feature type="domain" description="HTH luxR-type" evidence="4">
    <location>
        <begin position="181"/>
        <end position="246"/>
    </location>
</feature>
<dbReference type="InterPro" id="IPR036693">
    <property type="entry name" value="TF_LuxR_autoind-bd_dom_sf"/>
</dbReference>
<keyword evidence="3" id="KW-0804">Transcription</keyword>
<dbReference type="PROSITE" id="PS50043">
    <property type="entry name" value="HTH_LUXR_2"/>
    <property type="match status" value="1"/>
</dbReference>
<dbReference type="Pfam" id="PF03472">
    <property type="entry name" value="Autoind_bind"/>
    <property type="match status" value="1"/>
</dbReference>
<keyword evidence="2" id="KW-0238">DNA-binding</keyword>
<evidence type="ECO:0000259" key="4">
    <source>
        <dbReference type="PROSITE" id="PS50043"/>
    </source>
</evidence>
<dbReference type="SUPFAM" id="SSF75516">
    <property type="entry name" value="Pheromone-binding domain of LuxR-like quorum-sensing transcription factors"/>
    <property type="match status" value="1"/>
</dbReference>
<dbReference type="EMBL" id="DROP01000284">
    <property type="protein sequence ID" value="HHI89142.1"/>
    <property type="molecule type" value="Genomic_DNA"/>
</dbReference>
<name>A0A7V5NXL8_9PROT</name>
<evidence type="ECO:0000313" key="5">
    <source>
        <dbReference type="EMBL" id="HHI89142.1"/>
    </source>
</evidence>
<sequence>MSMNTTVEDSGLCLPDIYPDFSQAGDASGLISLFAGFLGHFNLGPFALAEVRSANIDWRENLILGTIPETYLDQYWADRSIFDSPLFLACLHACRPIPLSQIYERKRLTRRGQAIYNRAAQYGLGEGYAFPLKGRFNRPALVLVAGDFKTIDHAAFLYIEMAGMEFYHRACTLFPENGAHGTRPHQPLSQRERETLTWAAKGKTDWEIAQLLGISERTVHYHIENAKKKMMVPTRLQAVVEAIKTLEILV</sequence>
<dbReference type="Pfam" id="PF00196">
    <property type="entry name" value="GerE"/>
    <property type="match status" value="1"/>
</dbReference>
<dbReference type="GO" id="GO:0003677">
    <property type="term" value="F:DNA binding"/>
    <property type="evidence" value="ECO:0007669"/>
    <property type="project" value="UniProtKB-KW"/>
</dbReference>
<dbReference type="SMART" id="SM00421">
    <property type="entry name" value="HTH_LUXR"/>
    <property type="match status" value="1"/>
</dbReference>
<evidence type="ECO:0000256" key="3">
    <source>
        <dbReference type="ARBA" id="ARBA00023163"/>
    </source>
</evidence>
<reference evidence="5" key="1">
    <citation type="journal article" date="2020" name="mSystems">
        <title>Genome- and Community-Level Interaction Insights into Carbon Utilization and Element Cycling Functions of Hydrothermarchaeota in Hydrothermal Sediment.</title>
        <authorList>
            <person name="Zhou Z."/>
            <person name="Liu Y."/>
            <person name="Xu W."/>
            <person name="Pan J."/>
            <person name="Luo Z.H."/>
            <person name="Li M."/>
        </authorList>
    </citation>
    <scope>NUCLEOTIDE SEQUENCE [LARGE SCALE GENOMIC DNA]</scope>
    <source>
        <strain evidence="5">HyVt-538</strain>
    </source>
</reference>
<dbReference type="Proteomes" id="UP000885806">
    <property type="component" value="Unassembled WGS sequence"/>
</dbReference>
<dbReference type="PANTHER" id="PTHR44688">
    <property type="entry name" value="DNA-BINDING TRANSCRIPTIONAL ACTIVATOR DEVR_DOSR"/>
    <property type="match status" value="1"/>
</dbReference>
<dbReference type="GO" id="GO:0006355">
    <property type="term" value="P:regulation of DNA-templated transcription"/>
    <property type="evidence" value="ECO:0007669"/>
    <property type="project" value="InterPro"/>
</dbReference>
<organism evidence="5">
    <name type="scientific">Hellea balneolensis</name>
    <dbReference type="NCBI Taxonomy" id="287478"/>
    <lineage>
        <taxon>Bacteria</taxon>
        <taxon>Pseudomonadati</taxon>
        <taxon>Pseudomonadota</taxon>
        <taxon>Alphaproteobacteria</taxon>
        <taxon>Maricaulales</taxon>
        <taxon>Robiginitomaculaceae</taxon>
        <taxon>Hellea</taxon>
    </lineage>
</organism>
<dbReference type="PANTHER" id="PTHR44688:SF16">
    <property type="entry name" value="DNA-BINDING TRANSCRIPTIONAL ACTIVATOR DEVR_DOSR"/>
    <property type="match status" value="1"/>
</dbReference>
<dbReference type="Gene3D" id="1.10.10.10">
    <property type="entry name" value="Winged helix-like DNA-binding domain superfamily/Winged helix DNA-binding domain"/>
    <property type="match status" value="1"/>
</dbReference>
<dbReference type="PRINTS" id="PR00038">
    <property type="entry name" value="HTHLUXR"/>
</dbReference>
<evidence type="ECO:0000256" key="2">
    <source>
        <dbReference type="ARBA" id="ARBA00023125"/>
    </source>
</evidence>
<gene>
    <name evidence="5" type="ORF">ENK01_04230</name>
</gene>
<dbReference type="CDD" id="cd06170">
    <property type="entry name" value="LuxR_C_like"/>
    <property type="match status" value="1"/>
</dbReference>
<dbReference type="Gene3D" id="3.30.450.80">
    <property type="entry name" value="Transcription factor LuxR-like, autoinducer-binding domain"/>
    <property type="match status" value="1"/>
</dbReference>